<proteinExistence type="predicted"/>
<comment type="caution">
    <text evidence="1">The sequence shown here is derived from an EMBL/GenBank/DDBJ whole genome shotgun (WGS) entry which is preliminary data.</text>
</comment>
<accession>A0A9X1R692</accession>
<organism evidence="1 2">
    <name type="scientific">Bradyrhizobium zhengyangense</name>
    <dbReference type="NCBI Taxonomy" id="2911009"/>
    <lineage>
        <taxon>Bacteria</taxon>
        <taxon>Pseudomonadati</taxon>
        <taxon>Pseudomonadota</taxon>
        <taxon>Alphaproteobacteria</taxon>
        <taxon>Hyphomicrobiales</taxon>
        <taxon>Nitrobacteraceae</taxon>
        <taxon>Bradyrhizobium</taxon>
    </lineage>
</organism>
<reference evidence="1" key="1">
    <citation type="submission" date="2022-01" db="EMBL/GenBank/DDBJ databases">
        <title>Genome sequnece data of strain Bradyrhizobium sp. nov.</title>
        <authorList>
            <person name="Zhang J."/>
        </authorList>
    </citation>
    <scope>NUCLEOTIDE SEQUENCE</scope>
    <source>
        <strain evidence="1">WYCCWR 13023</strain>
    </source>
</reference>
<dbReference type="Proteomes" id="UP001139054">
    <property type="component" value="Unassembled WGS sequence"/>
</dbReference>
<dbReference type="AlphaFoldDB" id="A0A9X1R692"/>
<dbReference type="EMBL" id="JAKLTY010000004">
    <property type="protein sequence ID" value="MCG2626586.1"/>
    <property type="molecule type" value="Genomic_DNA"/>
</dbReference>
<sequence length="53" mass="5962">MADSVNEAINKLLQFTTRIDRKQAVSFDDLGPVMAQIATALQDLDRRLKAKED</sequence>
<evidence type="ECO:0000313" key="1">
    <source>
        <dbReference type="EMBL" id="MCG2626586.1"/>
    </source>
</evidence>
<gene>
    <name evidence="1" type="ORF">L6654_08110</name>
</gene>
<name>A0A9X1R692_9BRAD</name>
<protein>
    <submittedName>
        <fullName evidence="1">Uncharacterized protein</fullName>
    </submittedName>
</protein>
<dbReference type="RefSeq" id="WP_237890104.1">
    <property type="nucleotide sequence ID" value="NZ_JAKLTY010000004.1"/>
</dbReference>
<evidence type="ECO:0000313" key="2">
    <source>
        <dbReference type="Proteomes" id="UP001139054"/>
    </source>
</evidence>